<sequence length="97" mass="10822">MSEFNETQPENKLYSYLLDTENKNRLDTLADAARLIYLLCGSSVASGEFTDGLPEKGVLAVFEILDKEINGIKNSVYATGREFYPDRIAPPQFGKGR</sequence>
<gene>
    <name evidence="1" type="ORF">DOI44_09820</name>
</gene>
<name>A0A5U8JAG2_SALET</name>
<accession>A0A5U8JAG2</accession>
<comment type="caution">
    <text evidence="1">The sequence shown here is derived from an EMBL/GenBank/DDBJ whole genome shotgun (WGS) entry which is preliminary data.</text>
</comment>
<reference evidence="1" key="1">
    <citation type="submission" date="2018-06" db="EMBL/GenBank/DDBJ databases">
        <authorList>
            <person name="Ashton P.M."/>
            <person name="Dallman T."/>
            <person name="Nair S."/>
            <person name="De Pinna E."/>
            <person name="Peters T."/>
            <person name="Grant K."/>
        </authorList>
    </citation>
    <scope>NUCLEOTIDE SEQUENCE [LARGE SCALE GENOMIC DNA]</scope>
    <source>
        <strain evidence="1">449454</strain>
    </source>
</reference>
<dbReference type="EMBL" id="AAGTPA010000009">
    <property type="protein sequence ID" value="EBR8433318.1"/>
    <property type="molecule type" value="Genomic_DNA"/>
</dbReference>
<protein>
    <submittedName>
        <fullName evidence="1">Uncharacterized protein</fullName>
    </submittedName>
</protein>
<evidence type="ECO:0000313" key="1">
    <source>
        <dbReference type="EMBL" id="EBR8433318.1"/>
    </source>
</evidence>
<dbReference type="AlphaFoldDB" id="A0A5U8JAG2"/>
<proteinExistence type="predicted"/>
<organism evidence="1">
    <name type="scientific">Salmonella enterica subsp. enterica serovar Panama</name>
    <dbReference type="NCBI Taxonomy" id="29472"/>
    <lineage>
        <taxon>Bacteria</taxon>
        <taxon>Pseudomonadati</taxon>
        <taxon>Pseudomonadota</taxon>
        <taxon>Gammaproteobacteria</taxon>
        <taxon>Enterobacterales</taxon>
        <taxon>Enterobacteriaceae</taxon>
        <taxon>Salmonella</taxon>
    </lineage>
</organism>
<dbReference type="Proteomes" id="UP000839597">
    <property type="component" value="Unassembled WGS sequence"/>
</dbReference>